<keyword evidence="8" id="KW-1185">Reference proteome</keyword>
<dbReference type="EMBL" id="JBHSPX010000008">
    <property type="protein sequence ID" value="MFC6066448.1"/>
    <property type="molecule type" value="Genomic_DNA"/>
</dbReference>
<dbReference type="PROSITE" id="PS50045">
    <property type="entry name" value="SIGMA54_INTERACT_4"/>
    <property type="match status" value="1"/>
</dbReference>
<dbReference type="InterPro" id="IPR009057">
    <property type="entry name" value="Homeodomain-like_sf"/>
</dbReference>
<protein>
    <submittedName>
        <fullName evidence="7">GAF domain-containing protein</fullName>
    </submittedName>
</protein>
<gene>
    <name evidence="7" type="ORF">ACFP4F_28420</name>
</gene>
<keyword evidence="3" id="KW-0805">Transcription regulation</keyword>
<evidence type="ECO:0000259" key="6">
    <source>
        <dbReference type="PROSITE" id="PS50045"/>
    </source>
</evidence>
<dbReference type="Pfam" id="PF01590">
    <property type="entry name" value="GAF"/>
    <property type="match status" value="1"/>
</dbReference>
<dbReference type="InterPro" id="IPR029016">
    <property type="entry name" value="GAF-like_dom_sf"/>
</dbReference>
<evidence type="ECO:0000256" key="5">
    <source>
        <dbReference type="ARBA" id="ARBA00023163"/>
    </source>
</evidence>
<dbReference type="SUPFAM" id="SSF46689">
    <property type="entry name" value="Homeodomain-like"/>
    <property type="match status" value="1"/>
</dbReference>
<dbReference type="Gene3D" id="3.30.450.40">
    <property type="match status" value="1"/>
</dbReference>
<dbReference type="SUPFAM" id="SSF52540">
    <property type="entry name" value="P-loop containing nucleoside triphosphate hydrolases"/>
    <property type="match status" value="1"/>
</dbReference>
<dbReference type="InterPro" id="IPR002197">
    <property type="entry name" value="HTH_Fis"/>
</dbReference>
<dbReference type="Pfam" id="PF25601">
    <property type="entry name" value="AAA_lid_14"/>
    <property type="match status" value="1"/>
</dbReference>
<dbReference type="Gene3D" id="1.10.10.60">
    <property type="entry name" value="Homeodomain-like"/>
    <property type="match status" value="1"/>
</dbReference>
<proteinExistence type="predicted"/>
<keyword evidence="4" id="KW-0238">DNA-binding</keyword>
<dbReference type="PRINTS" id="PR01590">
    <property type="entry name" value="HTHFIS"/>
</dbReference>
<evidence type="ECO:0000313" key="8">
    <source>
        <dbReference type="Proteomes" id="UP001596139"/>
    </source>
</evidence>
<feature type="domain" description="Sigma-54 factor interaction" evidence="6">
    <location>
        <begin position="387"/>
        <end position="446"/>
    </location>
</feature>
<keyword evidence="5" id="KW-0804">Transcription</keyword>
<dbReference type="Gene3D" id="1.10.8.60">
    <property type="match status" value="1"/>
</dbReference>
<keyword evidence="1" id="KW-0547">Nucleotide-binding</keyword>
<evidence type="ECO:0000256" key="3">
    <source>
        <dbReference type="ARBA" id="ARBA00023015"/>
    </source>
</evidence>
<dbReference type="InterPro" id="IPR002078">
    <property type="entry name" value="Sigma_54_int"/>
</dbReference>
<dbReference type="Proteomes" id="UP001596139">
    <property type="component" value="Unassembled WGS sequence"/>
</dbReference>
<dbReference type="RefSeq" id="WP_382467509.1">
    <property type="nucleotide sequence ID" value="NZ_JBHSPX010000008.1"/>
</dbReference>
<reference evidence="8" key="1">
    <citation type="journal article" date="2019" name="Int. J. Syst. Evol. Microbiol.">
        <title>The Global Catalogue of Microorganisms (GCM) 10K type strain sequencing project: providing services to taxonomists for standard genome sequencing and annotation.</title>
        <authorList>
            <consortium name="The Broad Institute Genomics Platform"/>
            <consortium name="The Broad Institute Genome Sequencing Center for Infectious Disease"/>
            <person name="Wu L."/>
            <person name="Ma J."/>
        </authorList>
    </citation>
    <scope>NUCLEOTIDE SEQUENCE [LARGE SCALE GENOMIC DNA]</scope>
    <source>
        <strain evidence="8">CGMCC 1.15180</strain>
    </source>
</reference>
<sequence>MAPLAGVSVTEADAVTRPLEVEVDNRRHTPHPDVSPCTTGGDAAPRLLASWQRSEHYGLSPEEMRPVFTGSVDTASLLYECGYEVLQGLHRTLANEPVSMMITDSDGLVLYRLCNDASINRSLDRVHLAPGFYFAERNAGTNGLGLALADRAPSLVRADEHYCTDLRGYTCAAVPILDPVTGGLAGSVNLTTWSDSSSELLLALAQATAGNTTALMLARGTGRKVRPTPRGEVFRVYADRSQQHDDAPHLLSPGWRDAVATARTALAQGRVVAVVGEPGAGKTALISLARRQTEPRERVLSARPPAPDDVHAWLMLWSPELDKDSTCVIVSGVDTLPAWAAAELARRFSEVHRKDGGGARCLQPFAMTAEQYSAIPEALSPLIDTVVEVPALRSRPDDILPLADHFARRHRGRAVAFTPAAERALAAYDWPGNIKQLHRVIRDAASRTDVIDTHHLPAEVFTGDGRNLGRVQAFERDEIVRSLTEPGTTVAQAAEQLGMSRATIYRKMAQYGIKVPGRAQHPRS</sequence>
<evidence type="ECO:0000313" key="7">
    <source>
        <dbReference type="EMBL" id="MFC6066448.1"/>
    </source>
</evidence>
<name>A0ABW1MRU1_9ACTN</name>
<evidence type="ECO:0000256" key="2">
    <source>
        <dbReference type="ARBA" id="ARBA00022840"/>
    </source>
</evidence>
<dbReference type="InterPro" id="IPR003018">
    <property type="entry name" value="GAF"/>
</dbReference>
<evidence type="ECO:0000256" key="4">
    <source>
        <dbReference type="ARBA" id="ARBA00023125"/>
    </source>
</evidence>
<dbReference type="PANTHER" id="PTHR32071">
    <property type="entry name" value="TRANSCRIPTIONAL REGULATORY PROTEIN"/>
    <property type="match status" value="1"/>
</dbReference>
<dbReference type="InterPro" id="IPR058031">
    <property type="entry name" value="AAA_lid_NorR"/>
</dbReference>
<evidence type="ECO:0000256" key="1">
    <source>
        <dbReference type="ARBA" id="ARBA00022741"/>
    </source>
</evidence>
<comment type="caution">
    <text evidence="7">The sequence shown here is derived from an EMBL/GenBank/DDBJ whole genome shotgun (WGS) entry which is preliminary data.</text>
</comment>
<dbReference type="Pfam" id="PF02954">
    <property type="entry name" value="HTH_8"/>
    <property type="match status" value="1"/>
</dbReference>
<organism evidence="7 8">
    <name type="scientific">Streptomyces ochraceiscleroticus</name>
    <dbReference type="NCBI Taxonomy" id="47761"/>
    <lineage>
        <taxon>Bacteria</taxon>
        <taxon>Bacillati</taxon>
        <taxon>Actinomycetota</taxon>
        <taxon>Actinomycetes</taxon>
        <taxon>Kitasatosporales</taxon>
        <taxon>Streptomycetaceae</taxon>
        <taxon>Streptomyces</taxon>
    </lineage>
</organism>
<dbReference type="InterPro" id="IPR027417">
    <property type="entry name" value="P-loop_NTPase"/>
</dbReference>
<keyword evidence="2" id="KW-0067">ATP-binding</keyword>
<accession>A0ABW1MRU1</accession>